<dbReference type="AlphaFoldDB" id="A0AAD2BTY7"/>
<proteinExistence type="predicted"/>
<sequence length="174" mass="18590">MILMVHNNGGSPKWWAKEGKFGRGSAMWGPIEYMHLGKTEGETSATWLDKQKTGYDVVVDGIPASTLMLLSGSYSSASNEAIAGVADVLISCERSSGGVAMSSLARVAKHVAEQCLDSHPHLRAMWDAKMDANGAPVDAVLVEPPVSVAEMLQDLGKHLREPVATEAAPSPWEF</sequence>
<evidence type="ECO:0000313" key="1">
    <source>
        <dbReference type="EMBL" id="CAJ0804649.1"/>
    </source>
</evidence>
<comment type="caution">
    <text evidence="1">The sequence shown here is derived from an EMBL/GenBank/DDBJ whole genome shotgun (WGS) entry which is preliminary data.</text>
</comment>
<evidence type="ECO:0000313" key="2">
    <source>
        <dbReference type="Proteomes" id="UP001189756"/>
    </source>
</evidence>
<organism evidence="1 2">
    <name type="scientific">Ralstonia thomasii</name>
    <dbReference type="NCBI Taxonomy" id="3058596"/>
    <lineage>
        <taxon>Bacteria</taxon>
        <taxon>Pseudomonadati</taxon>
        <taxon>Pseudomonadota</taxon>
        <taxon>Betaproteobacteria</taxon>
        <taxon>Burkholderiales</taxon>
        <taxon>Burkholderiaceae</taxon>
        <taxon>Ralstonia</taxon>
    </lineage>
</organism>
<gene>
    <name evidence="1" type="ORF">R77560_04110</name>
</gene>
<reference evidence="1" key="1">
    <citation type="submission" date="2023-07" db="EMBL/GenBank/DDBJ databases">
        <authorList>
            <person name="Peeters C."/>
        </authorList>
    </citation>
    <scope>NUCLEOTIDE SEQUENCE</scope>
    <source>
        <strain evidence="1">R-77560</strain>
    </source>
</reference>
<accession>A0AAD2BTY7</accession>
<dbReference type="EMBL" id="CATZAZ010000011">
    <property type="protein sequence ID" value="CAJ0804649.1"/>
    <property type="molecule type" value="Genomic_DNA"/>
</dbReference>
<dbReference type="Proteomes" id="UP001189756">
    <property type="component" value="Unassembled WGS sequence"/>
</dbReference>
<name>A0AAD2BTY7_9RALS</name>
<protein>
    <submittedName>
        <fullName evidence="1">Uncharacterized protein</fullName>
    </submittedName>
</protein>